<sequence length="411" mass="45658">MGEGSQKHRVIIVGGGFGGIRAAQELAKHSNEFDITLISDQPHFEYHAALYRVVTGRSPLEVCIPLSTIFENSPVKVVEDTIQTVYPKTKQILGKDGSKYIYDSLILALGSENAYLNVPGLREHSFTLRSINDALRLKRHIHETFIDAAIGLKNGQRHPIHLVLVGGGPTGVELSGELAIYARHMAKHHHLDPNTIIIDLFESGERLLGMLDKRVSELAFERLHQLGVNIFLNTPILENRIEAVYLADMKLKTKTLIWTAGVMTNQLYSKIKGLTFNSVGRVLVDLSMQAKGMHDLYVIGDAAASMYSGMAQTALYDGTFVAENLRRKLHGRPIVSYSPRQPISAIPIGPGWAMVVTKLGLITGRLGWWLRRIADWRFFNSILPLSKAFRAFSDGSHLSETCPICSKNQLN</sequence>
<dbReference type="PRINTS" id="PR00411">
    <property type="entry name" value="PNDRDTASEI"/>
</dbReference>
<organism evidence="7 8">
    <name type="scientific">Berkelbacteria bacterium GW2011_GWA2_46_7</name>
    <dbReference type="NCBI Taxonomy" id="1618335"/>
    <lineage>
        <taxon>Bacteria</taxon>
        <taxon>Candidatus Berkelbacteria</taxon>
    </lineage>
</organism>
<accession>A0A0G1QGF9</accession>
<dbReference type="Gene3D" id="3.50.50.100">
    <property type="match status" value="1"/>
</dbReference>
<dbReference type="PRINTS" id="PR00368">
    <property type="entry name" value="FADPNR"/>
</dbReference>
<dbReference type="PANTHER" id="PTHR42913:SF3">
    <property type="entry name" value="64 KDA MITOCHONDRIAL NADH DEHYDROGENASE (EUROFUNG)"/>
    <property type="match status" value="1"/>
</dbReference>
<dbReference type="AlphaFoldDB" id="A0A0G1QGF9"/>
<comment type="cofactor">
    <cofactor evidence="1">
        <name>FAD</name>
        <dbReference type="ChEBI" id="CHEBI:57692"/>
    </cofactor>
</comment>
<dbReference type="PATRIC" id="fig|1618335.3.peg.168"/>
<dbReference type="InterPro" id="IPR023753">
    <property type="entry name" value="FAD/NAD-binding_dom"/>
</dbReference>
<evidence type="ECO:0000259" key="6">
    <source>
        <dbReference type="Pfam" id="PF07992"/>
    </source>
</evidence>
<dbReference type="PANTHER" id="PTHR42913">
    <property type="entry name" value="APOPTOSIS-INDUCING FACTOR 1"/>
    <property type="match status" value="1"/>
</dbReference>
<dbReference type="InterPro" id="IPR036188">
    <property type="entry name" value="FAD/NAD-bd_sf"/>
</dbReference>
<protein>
    <recommendedName>
        <fullName evidence="6">FAD/NAD(P)-binding domain-containing protein</fullName>
    </recommendedName>
</protein>
<dbReference type="InterPro" id="IPR051169">
    <property type="entry name" value="NADH-Q_oxidoreductase"/>
</dbReference>
<evidence type="ECO:0000313" key="8">
    <source>
        <dbReference type="Proteomes" id="UP000034487"/>
    </source>
</evidence>
<keyword evidence="5" id="KW-0560">Oxidoreductase</keyword>
<comment type="caution">
    <text evidence="7">The sequence shown here is derived from an EMBL/GenBank/DDBJ whole genome shotgun (WGS) entry which is preliminary data.</text>
</comment>
<dbReference type="EMBL" id="LCMV01000011">
    <property type="protein sequence ID" value="KKU44074.1"/>
    <property type="molecule type" value="Genomic_DNA"/>
</dbReference>
<name>A0A0G1QGF9_9BACT</name>
<dbReference type="Pfam" id="PF07992">
    <property type="entry name" value="Pyr_redox_2"/>
    <property type="match status" value="1"/>
</dbReference>
<evidence type="ECO:0000256" key="1">
    <source>
        <dbReference type="ARBA" id="ARBA00001974"/>
    </source>
</evidence>
<dbReference type="GO" id="GO:0019646">
    <property type="term" value="P:aerobic electron transport chain"/>
    <property type="evidence" value="ECO:0007669"/>
    <property type="project" value="TreeGrafter"/>
</dbReference>
<reference evidence="7 8" key="1">
    <citation type="journal article" date="2015" name="Nature">
        <title>rRNA introns, odd ribosomes, and small enigmatic genomes across a large radiation of phyla.</title>
        <authorList>
            <person name="Brown C.T."/>
            <person name="Hug L.A."/>
            <person name="Thomas B.C."/>
            <person name="Sharon I."/>
            <person name="Castelle C.J."/>
            <person name="Singh A."/>
            <person name="Wilkins M.J."/>
            <person name="Williams K.H."/>
            <person name="Banfield J.F."/>
        </authorList>
    </citation>
    <scope>NUCLEOTIDE SEQUENCE [LARGE SCALE GENOMIC DNA]</scope>
</reference>
<feature type="domain" description="FAD/NAD(P)-binding" evidence="6">
    <location>
        <begin position="9"/>
        <end position="314"/>
    </location>
</feature>
<evidence type="ECO:0000256" key="2">
    <source>
        <dbReference type="ARBA" id="ARBA00005272"/>
    </source>
</evidence>
<evidence type="ECO:0000256" key="5">
    <source>
        <dbReference type="ARBA" id="ARBA00023002"/>
    </source>
</evidence>
<dbReference type="Proteomes" id="UP000034487">
    <property type="component" value="Unassembled WGS sequence"/>
</dbReference>
<proteinExistence type="inferred from homology"/>
<evidence type="ECO:0000256" key="4">
    <source>
        <dbReference type="ARBA" id="ARBA00022827"/>
    </source>
</evidence>
<gene>
    <name evidence="7" type="ORF">UX60_C0011G0004</name>
</gene>
<keyword evidence="3" id="KW-0285">Flavoprotein</keyword>
<dbReference type="GO" id="GO:0003955">
    <property type="term" value="F:NAD(P)H dehydrogenase (quinone) activity"/>
    <property type="evidence" value="ECO:0007669"/>
    <property type="project" value="TreeGrafter"/>
</dbReference>
<keyword evidence="4" id="KW-0274">FAD</keyword>
<evidence type="ECO:0000313" key="7">
    <source>
        <dbReference type="EMBL" id="KKU44074.1"/>
    </source>
</evidence>
<dbReference type="SUPFAM" id="SSF51905">
    <property type="entry name" value="FAD/NAD(P)-binding domain"/>
    <property type="match status" value="2"/>
</dbReference>
<comment type="similarity">
    <text evidence="2">Belongs to the NADH dehydrogenase family.</text>
</comment>
<evidence type="ECO:0000256" key="3">
    <source>
        <dbReference type="ARBA" id="ARBA00022630"/>
    </source>
</evidence>